<dbReference type="Proteomes" id="UP000254400">
    <property type="component" value="Unassembled WGS sequence"/>
</dbReference>
<dbReference type="RefSeq" id="WP_049789224.1">
    <property type="nucleotide sequence ID" value="NZ_UGSC01000001.1"/>
</dbReference>
<gene>
    <name evidence="1" type="ORF">NCTC10343_02897</name>
</gene>
<reference evidence="1 2" key="1">
    <citation type="submission" date="2018-06" db="EMBL/GenBank/DDBJ databases">
        <authorList>
            <consortium name="Pathogen Informatics"/>
            <person name="Doyle S."/>
        </authorList>
    </citation>
    <scope>NUCLEOTIDE SEQUENCE [LARGE SCALE GENOMIC DNA]</scope>
    <source>
        <strain evidence="1 2">NCTC10343</strain>
    </source>
</reference>
<protein>
    <submittedName>
        <fullName evidence="1">Uncharacterized protein</fullName>
    </submittedName>
</protein>
<accession>A0A378XZN1</accession>
<name>A0A378XZN1_PAEPO</name>
<evidence type="ECO:0000313" key="1">
    <source>
        <dbReference type="EMBL" id="SUA70028.1"/>
    </source>
</evidence>
<dbReference type="EMBL" id="UGSC01000001">
    <property type="protein sequence ID" value="SUA70028.1"/>
    <property type="molecule type" value="Genomic_DNA"/>
</dbReference>
<proteinExistence type="predicted"/>
<sequence>MADECGKTCKLRWRATTIQYATGLDGITMLLKIWSKPITSIWKMRLITKLYRAVKMDAMSASSWMTMSIKHTVS</sequence>
<evidence type="ECO:0000313" key="2">
    <source>
        <dbReference type="Proteomes" id="UP000254400"/>
    </source>
</evidence>
<organism evidence="1 2">
    <name type="scientific">Paenibacillus polymyxa</name>
    <name type="common">Bacillus polymyxa</name>
    <dbReference type="NCBI Taxonomy" id="1406"/>
    <lineage>
        <taxon>Bacteria</taxon>
        <taxon>Bacillati</taxon>
        <taxon>Bacillota</taxon>
        <taxon>Bacilli</taxon>
        <taxon>Bacillales</taxon>
        <taxon>Paenibacillaceae</taxon>
        <taxon>Paenibacillus</taxon>
    </lineage>
</organism>
<dbReference type="AlphaFoldDB" id="A0A378XZN1"/>